<proteinExistence type="predicted"/>
<evidence type="ECO:0000313" key="3">
    <source>
        <dbReference type="EMBL" id="KAK7455764.1"/>
    </source>
</evidence>
<dbReference type="InterPro" id="IPR027417">
    <property type="entry name" value="P-loop_NTPase"/>
</dbReference>
<name>A0ABR1JCQ6_9AGAR</name>
<organism evidence="3 4">
    <name type="scientific">Marasmiellus scandens</name>
    <dbReference type="NCBI Taxonomy" id="2682957"/>
    <lineage>
        <taxon>Eukaryota</taxon>
        <taxon>Fungi</taxon>
        <taxon>Dikarya</taxon>
        <taxon>Basidiomycota</taxon>
        <taxon>Agaricomycotina</taxon>
        <taxon>Agaricomycetes</taxon>
        <taxon>Agaricomycetidae</taxon>
        <taxon>Agaricales</taxon>
        <taxon>Marasmiineae</taxon>
        <taxon>Omphalotaceae</taxon>
        <taxon>Marasmiellus</taxon>
    </lineage>
</organism>
<dbReference type="PANTHER" id="PTHR10039">
    <property type="entry name" value="AMELOGENIN"/>
    <property type="match status" value="1"/>
</dbReference>
<feature type="domain" description="Nephrocystin 3-like N-terminal" evidence="2">
    <location>
        <begin position="1"/>
        <end position="167"/>
    </location>
</feature>
<protein>
    <recommendedName>
        <fullName evidence="2">Nephrocystin 3-like N-terminal domain-containing protein</fullName>
    </recommendedName>
</protein>
<keyword evidence="4" id="KW-1185">Reference proteome</keyword>
<dbReference type="Gene3D" id="3.40.50.300">
    <property type="entry name" value="P-loop containing nucleotide triphosphate hydrolases"/>
    <property type="match status" value="1"/>
</dbReference>
<reference evidence="3 4" key="1">
    <citation type="submission" date="2024-01" db="EMBL/GenBank/DDBJ databases">
        <title>A draft genome for the cacao thread blight pathogen Marasmiellus scandens.</title>
        <authorList>
            <person name="Baruah I.K."/>
            <person name="Leung J."/>
            <person name="Bukari Y."/>
            <person name="Amoako-Attah I."/>
            <person name="Meinhardt L.W."/>
            <person name="Bailey B.A."/>
            <person name="Cohen S.P."/>
        </authorList>
    </citation>
    <scope>NUCLEOTIDE SEQUENCE [LARGE SCALE GENOMIC DNA]</scope>
    <source>
        <strain evidence="3 4">GH-19</strain>
    </source>
</reference>
<accession>A0ABR1JCQ6</accession>
<dbReference type="InterPro" id="IPR056884">
    <property type="entry name" value="NPHP3-like_N"/>
</dbReference>
<dbReference type="Proteomes" id="UP001498398">
    <property type="component" value="Unassembled WGS sequence"/>
</dbReference>
<dbReference type="SUPFAM" id="SSF52540">
    <property type="entry name" value="P-loop containing nucleoside triphosphate hydrolases"/>
    <property type="match status" value="1"/>
</dbReference>
<evidence type="ECO:0000259" key="2">
    <source>
        <dbReference type="Pfam" id="PF24883"/>
    </source>
</evidence>
<evidence type="ECO:0000256" key="1">
    <source>
        <dbReference type="ARBA" id="ARBA00022737"/>
    </source>
</evidence>
<gene>
    <name evidence="3" type="ORF">VKT23_010796</name>
</gene>
<evidence type="ECO:0000313" key="4">
    <source>
        <dbReference type="Proteomes" id="UP001498398"/>
    </source>
</evidence>
<dbReference type="Pfam" id="PF24883">
    <property type="entry name" value="NPHP3_N"/>
    <property type="match status" value="1"/>
</dbReference>
<keyword evidence="1" id="KW-0677">Repeat</keyword>
<comment type="caution">
    <text evidence="3">The sequence shown here is derived from an EMBL/GenBank/DDBJ whole genome shotgun (WGS) entry which is preliminary data.</text>
</comment>
<dbReference type="EMBL" id="JBANRG010000022">
    <property type="protein sequence ID" value="KAK7455764.1"/>
    <property type="molecule type" value="Genomic_DNA"/>
</dbReference>
<sequence>MHGHPSSGKTTIVGGVTRKLTADDSPNKAIVINYICTRVNFQSNNMGNIIPHLAYYLAEKHQAYRKRLANYLESLSGTDSPISSISKWMPAKQFTELLVNPLGLVASSRPDTKELKPVVLIIDSLEECVSEQYPYGSSAKELMTNLLQGLCGDWGSATNLRVIVSSRPIPVIRDQLDHDKNLSFVTPLDLNEYLQTSDAETDIRTFYEDKFKEIRAENEDLSRDGNWPSNDVINSLVNSTGNSFLIAQQICHHVGRVSDAQAELDRWLQKSSTEFRSFGTQDMYTSLLDKAVEQLFNEDLDLFRKTIMTIVLLKKLTSVEDLAAILGFKASTLHKCLRGVESIMIAPVKAQYKSTAFQQVTDVIRVDDTSFFDYMRDKITAHPKVWIDPSVQNCFIAGRLLILLNDRLNEISNIAEFDESHEKKVGTLEVRGGTKHKRLNRAIFYASRFWMYHLKESDRSQDNQNFEDQDLARNQIIVIRELKKFLQRGRLLSWLTVLERYNFSDDARLSTKNVKVWLNDLASRREILTKVSSPGPAEPTKEVDTLIWHYLRFKSTPTISYGQPRESKTMSYEKYDDRDRTEAIRLANDALMFLQSEECKDQLRTAKLDVSSNMSAVADEEPVQLTFDDPVRGLKQFMTTQYNDDVRKKARDLLQALEK</sequence>